<gene>
    <name evidence="4" type="ORF">AMTR_s00002p00259800</name>
</gene>
<evidence type="ECO:0000313" key="4">
    <source>
        <dbReference type="EMBL" id="ERN01365.1"/>
    </source>
</evidence>
<dbReference type="Proteomes" id="UP000017836">
    <property type="component" value="Unassembled WGS sequence"/>
</dbReference>
<feature type="transmembrane region" description="Helical" evidence="2">
    <location>
        <begin position="285"/>
        <end position="306"/>
    </location>
</feature>
<feature type="transmembrane region" description="Helical" evidence="2">
    <location>
        <begin position="23"/>
        <end position="46"/>
    </location>
</feature>
<dbReference type="PANTHER" id="PTHR30540:SF6">
    <property type="entry name" value="POTASSIUM TRANSPORTER 2"/>
    <property type="match status" value="1"/>
</dbReference>
<keyword evidence="2" id="KW-1133">Transmembrane helix</keyword>
<dbReference type="Pfam" id="PF02705">
    <property type="entry name" value="K_trans"/>
    <property type="match status" value="1"/>
</dbReference>
<proteinExistence type="inferred from homology"/>
<sequence length="410" mass="44813">MDLEIGLSNTNNLMSSWSSLRSIAMLAYQSVGVVYGDMSISPLYVYSSSLSRLRGGVDMEEEEILGMLSFILWTFSLIPLLKYVFFVLNADDEGEGGLFALYSLLCKNANLRVPKDSVKPHFRGGVDKSFFERHAWARVSVLLIVMLGTGMVIVDGVLTPAISVLSAVSGIRVKANLHEGLVLAIACLVLVGLFALQHFGTRKVAFMFAPVVILWLLSIGAIGLYNVVSWNPRVLRAISPCYMFHFLRMTGKDGVVSLGGILLCISGAEAMHADLGHFSRFSIKVAFLGLVYPCLVLAYMGEAAFLTKHPESIHMSFYNSIPESVFWPAFLTATLASVVGSQAVISATFSVVQQCAALDCFPRVRVVHTSKLIYGQIYIPEVNWILMLLCLAVTLGFQDTLSIGHAYGIN</sequence>
<keyword evidence="2" id="KW-0472">Membrane</keyword>
<feature type="transmembrane region" description="Helical" evidence="2">
    <location>
        <begin position="180"/>
        <end position="199"/>
    </location>
</feature>
<dbReference type="GO" id="GO:0016020">
    <property type="term" value="C:membrane"/>
    <property type="evidence" value="ECO:0000318"/>
    <property type="project" value="GO_Central"/>
</dbReference>
<dbReference type="AlphaFoldDB" id="W1P334"/>
<reference evidence="5" key="1">
    <citation type="journal article" date="2013" name="Science">
        <title>The Amborella genome and the evolution of flowering plants.</title>
        <authorList>
            <consortium name="Amborella Genome Project"/>
        </authorList>
    </citation>
    <scope>NUCLEOTIDE SEQUENCE [LARGE SCALE GENOMIC DNA]</scope>
</reference>
<evidence type="ECO:0000259" key="3">
    <source>
        <dbReference type="Pfam" id="PF02705"/>
    </source>
</evidence>
<dbReference type="STRING" id="13333.W1P334"/>
<dbReference type="HOGENOM" id="CLU_008142_5_5_1"/>
<dbReference type="eggNOG" id="ENOG502QPSA">
    <property type="taxonomic scope" value="Eukaryota"/>
</dbReference>
<dbReference type="GO" id="GO:0006813">
    <property type="term" value="P:potassium ion transport"/>
    <property type="evidence" value="ECO:0000318"/>
    <property type="project" value="GO_Central"/>
</dbReference>
<feature type="transmembrane region" description="Helical" evidence="2">
    <location>
        <begin position="326"/>
        <end position="352"/>
    </location>
</feature>
<dbReference type="InterPro" id="IPR003855">
    <property type="entry name" value="K+_transporter"/>
</dbReference>
<accession>W1P334</accession>
<dbReference type="EMBL" id="KI394767">
    <property type="protein sequence ID" value="ERN01365.1"/>
    <property type="molecule type" value="Genomic_DNA"/>
</dbReference>
<evidence type="ECO:0000256" key="1">
    <source>
        <dbReference type="ARBA" id="ARBA00008440"/>
    </source>
</evidence>
<protein>
    <recommendedName>
        <fullName evidence="3">K+ potassium transporter integral membrane domain-containing protein</fullName>
    </recommendedName>
</protein>
<evidence type="ECO:0000256" key="2">
    <source>
        <dbReference type="SAM" id="Phobius"/>
    </source>
</evidence>
<feature type="transmembrane region" description="Helical" evidence="2">
    <location>
        <begin position="67"/>
        <end position="88"/>
    </location>
</feature>
<dbReference type="GO" id="GO:0015079">
    <property type="term" value="F:potassium ion transmembrane transporter activity"/>
    <property type="evidence" value="ECO:0000318"/>
    <property type="project" value="GO_Central"/>
</dbReference>
<dbReference type="Gramene" id="ERN01365">
    <property type="protein sequence ID" value="ERN01365"/>
    <property type="gene ID" value="AMTR_s00002p00259800"/>
</dbReference>
<feature type="domain" description="K+ potassium transporter integral membrane" evidence="3">
    <location>
        <begin position="26"/>
        <end position="409"/>
    </location>
</feature>
<feature type="transmembrane region" description="Helical" evidence="2">
    <location>
        <begin position="205"/>
        <end position="228"/>
    </location>
</feature>
<feature type="transmembrane region" description="Helical" evidence="2">
    <location>
        <begin position="141"/>
        <end position="168"/>
    </location>
</feature>
<comment type="similarity">
    <text evidence="1">Belongs to the HAK/KUP transporter (TC 2.A.72.3) family.</text>
</comment>
<keyword evidence="5" id="KW-1185">Reference proteome</keyword>
<keyword evidence="2" id="KW-0812">Transmembrane</keyword>
<dbReference type="InterPro" id="IPR053951">
    <property type="entry name" value="K_trans_N"/>
</dbReference>
<feature type="transmembrane region" description="Helical" evidence="2">
    <location>
        <begin position="373"/>
        <end position="397"/>
    </location>
</feature>
<name>W1P334_AMBTC</name>
<evidence type="ECO:0000313" key="5">
    <source>
        <dbReference type="Proteomes" id="UP000017836"/>
    </source>
</evidence>
<dbReference type="OMA" id="HANINQR"/>
<dbReference type="PANTHER" id="PTHR30540">
    <property type="entry name" value="OSMOTIC STRESS POTASSIUM TRANSPORTER"/>
    <property type="match status" value="1"/>
</dbReference>
<organism evidence="4 5">
    <name type="scientific">Amborella trichopoda</name>
    <dbReference type="NCBI Taxonomy" id="13333"/>
    <lineage>
        <taxon>Eukaryota</taxon>
        <taxon>Viridiplantae</taxon>
        <taxon>Streptophyta</taxon>
        <taxon>Embryophyta</taxon>
        <taxon>Tracheophyta</taxon>
        <taxon>Spermatophyta</taxon>
        <taxon>Magnoliopsida</taxon>
        <taxon>Amborellales</taxon>
        <taxon>Amborellaceae</taxon>
        <taxon>Amborella</taxon>
    </lineage>
</organism>